<keyword evidence="1" id="KW-1185">Reference proteome</keyword>
<dbReference type="RefSeq" id="XP_022966635.1">
    <property type="nucleotide sequence ID" value="XM_023110867.1"/>
</dbReference>
<accession>A0A6J1HS62</accession>
<dbReference type="AlphaFoldDB" id="A0A6J1HS62"/>
<dbReference type="Proteomes" id="UP000504608">
    <property type="component" value="Unplaced"/>
</dbReference>
<gene>
    <name evidence="2" type="primary">LOC111466261</name>
</gene>
<name>A0A6J1HS62_CUCMA</name>
<evidence type="ECO:0000313" key="1">
    <source>
        <dbReference type="Proteomes" id="UP000504608"/>
    </source>
</evidence>
<reference evidence="2" key="1">
    <citation type="submission" date="2025-08" db="UniProtKB">
        <authorList>
            <consortium name="RefSeq"/>
        </authorList>
    </citation>
    <scope>IDENTIFICATION</scope>
    <source>
        <tissue evidence="2">Young leaves</tissue>
    </source>
</reference>
<proteinExistence type="predicted"/>
<evidence type="ECO:0000313" key="2">
    <source>
        <dbReference type="RefSeq" id="XP_022966635.1"/>
    </source>
</evidence>
<protein>
    <submittedName>
        <fullName evidence="2">Uncharacterized protein LOC111466261 isoform X1</fullName>
    </submittedName>
</protein>
<organism evidence="1 2">
    <name type="scientific">Cucurbita maxima</name>
    <name type="common">Pumpkin</name>
    <name type="synonym">Winter squash</name>
    <dbReference type="NCBI Taxonomy" id="3661"/>
    <lineage>
        <taxon>Eukaryota</taxon>
        <taxon>Viridiplantae</taxon>
        <taxon>Streptophyta</taxon>
        <taxon>Embryophyta</taxon>
        <taxon>Tracheophyta</taxon>
        <taxon>Spermatophyta</taxon>
        <taxon>Magnoliopsida</taxon>
        <taxon>eudicotyledons</taxon>
        <taxon>Gunneridae</taxon>
        <taxon>Pentapetalae</taxon>
        <taxon>rosids</taxon>
        <taxon>fabids</taxon>
        <taxon>Cucurbitales</taxon>
        <taxon>Cucurbitaceae</taxon>
        <taxon>Cucurbiteae</taxon>
        <taxon>Cucurbita</taxon>
    </lineage>
</organism>
<dbReference type="OrthoDB" id="1111048at2759"/>
<dbReference type="KEGG" id="cmax:111466261"/>
<sequence length="101" mass="10936">MRGDTCTVDGVGRASINRGETSGLKSASFKFPIKIQTFEFRSSFKKKEERRKMPKCGCGSACNCDLNNCSCKHDAAPIMKHRNLSGGCKCGANCSCDPCNC</sequence>
<dbReference type="GeneID" id="111466261"/>